<dbReference type="NCBIfam" id="TIGR01230">
    <property type="entry name" value="agmatinase"/>
    <property type="match status" value="1"/>
</dbReference>
<dbReference type="PROSITE" id="PS51409">
    <property type="entry name" value="ARGINASE_2"/>
    <property type="match status" value="1"/>
</dbReference>
<dbReference type="GO" id="GO:0033389">
    <property type="term" value="P:putrescine biosynthetic process from arginine, via agmatine"/>
    <property type="evidence" value="ECO:0007669"/>
    <property type="project" value="TreeGrafter"/>
</dbReference>
<dbReference type="EMBL" id="QRDW01000001">
    <property type="protein sequence ID" value="RED54379.1"/>
    <property type="molecule type" value="Genomic_DNA"/>
</dbReference>
<reference evidence="6 7" key="1">
    <citation type="submission" date="2018-07" db="EMBL/GenBank/DDBJ databases">
        <title>Genomic Encyclopedia of Type Strains, Phase III (KMG-III): the genomes of soil and plant-associated and newly described type strains.</title>
        <authorList>
            <person name="Whitman W."/>
        </authorList>
    </citation>
    <scope>NUCLEOTIDE SEQUENCE [LARGE SCALE GENOMIC DNA]</scope>
    <source>
        <strain evidence="6 7">CECT 8488</strain>
    </source>
</reference>
<dbReference type="GO" id="GO:0008783">
    <property type="term" value="F:agmatinase activity"/>
    <property type="evidence" value="ECO:0007669"/>
    <property type="project" value="TreeGrafter"/>
</dbReference>
<dbReference type="Proteomes" id="UP000256845">
    <property type="component" value="Unassembled WGS sequence"/>
</dbReference>
<dbReference type="AlphaFoldDB" id="A0A3D9HY93"/>
<evidence type="ECO:0000313" key="7">
    <source>
        <dbReference type="Proteomes" id="UP000256845"/>
    </source>
</evidence>
<evidence type="ECO:0000256" key="3">
    <source>
        <dbReference type="ARBA" id="ARBA00022801"/>
    </source>
</evidence>
<feature type="binding site" evidence="4">
    <location>
        <position position="248"/>
    </location>
    <ligand>
        <name>Mn(2+)</name>
        <dbReference type="ChEBI" id="CHEBI:29035"/>
        <label>1</label>
    </ligand>
</feature>
<dbReference type="Pfam" id="PF00491">
    <property type="entry name" value="Arginase"/>
    <property type="match status" value="1"/>
</dbReference>
<protein>
    <submittedName>
        <fullName evidence="6">Agmatinase</fullName>
    </submittedName>
</protein>
<feature type="binding site" evidence="4">
    <location>
        <position position="246"/>
    </location>
    <ligand>
        <name>Mn(2+)</name>
        <dbReference type="ChEBI" id="CHEBI:29035"/>
        <label>1</label>
    </ligand>
</feature>
<feature type="binding site" evidence="4">
    <location>
        <position position="154"/>
    </location>
    <ligand>
        <name>Mn(2+)</name>
        <dbReference type="ChEBI" id="CHEBI:29035"/>
        <label>1</label>
    </ligand>
</feature>
<proteinExistence type="inferred from homology"/>
<keyword evidence="7" id="KW-1185">Reference proteome</keyword>
<dbReference type="GO" id="GO:0046872">
    <property type="term" value="F:metal ion binding"/>
    <property type="evidence" value="ECO:0007669"/>
    <property type="project" value="UniProtKB-KW"/>
</dbReference>
<evidence type="ECO:0000256" key="2">
    <source>
        <dbReference type="ARBA" id="ARBA00022723"/>
    </source>
</evidence>
<comment type="similarity">
    <text evidence="1">Belongs to the arginase family. Agmatinase subfamily.</text>
</comment>
<dbReference type="InterPro" id="IPR006035">
    <property type="entry name" value="Ureohydrolase"/>
</dbReference>
<dbReference type="PANTHER" id="PTHR11358:SF26">
    <property type="entry name" value="GUANIDINO ACID HYDROLASE, MITOCHONDRIAL"/>
    <property type="match status" value="1"/>
</dbReference>
<accession>A0A3D9HY93</accession>
<evidence type="ECO:0000256" key="1">
    <source>
        <dbReference type="ARBA" id="ARBA00009227"/>
    </source>
</evidence>
<evidence type="ECO:0000256" key="4">
    <source>
        <dbReference type="PIRSR" id="PIRSR036979-1"/>
    </source>
</evidence>
<dbReference type="RefSeq" id="WP_115935439.1">
    <property type="nucleotide sequence ID" value="NZ_QRDW01000001.1"/>
</dbReference>
<dbReference type="CDD" id="cd11592">
    <property type="entry name" value="Agmatinase_PAH"/>
    <property type="match status" value="1"/>
</dbReference>
<dbReference type="Gene3D" id="3.40.800.10">
    <property type="entry name" value="Ureohydrolase domain"/>
    <property type="match status" value="1"/>
</dbReference>
<feature type="binding site" evidence="4">
    <location>
        <position position="132"/>
    </location>
    <ligand>
        <name>Mn(2+)</name>
        <dbReference type="ChEBI" id="CHEBI:29035"/>
        <label>1</label>
    </ligand>
</feature>
<dbReference type="OrthoDB" id="9788689at2"/>
<dbReference type="InterPro" id="IPR005925">
    <property type="entry name" value="Agmatinase-rel"/>
</dbReference>
<dbReference type="SUPFAM" id="SSF52768">
    <property type="entry name" value="Arginase/deacetylase"/>
    <property type="match status" value="1"/>
</dbReference>
<gene>
    <name evidence="6" type="ORF">DFP90_1011182</name>
</gene>
<feature type="binding site" evidence="4">
    <location>
        <position position="156"/>
    </location>
    <ligand>
        <name>Mn(2+)</name>
        <dbReference type="ChEBI" id="CHEBI:29035"/>
        <label>1</label>
    </ligand>
</feature>
<evidence type="ECO:0000313" key="6">
    <source>
        <dbReference type="EMBL" id="RED54379.1"/>
    </source>
</evidence>
<dbReference type="InterPro" id="IPR020855">
    <property type="entry name" value="Ureohydrolase_Mn_BS"/>
</dbReference>
<dbReference type="InterPro" id="IPR023696">
    <property type="entry name" value="Ureohydrolase_dom_sf"/>
</dbReference>
<name>A0A3D9HY93_9PROT</name>
<dbReference type="PRINTS" id="PR00116">
    <property type="entry name" value="ARGINASE"/>
</dbReference>
<organism evidence="6 7">
    <name type="scientific">Aestuariispira insulae</name>
    <dbReference type="NCBI Taxonomy" id="1461337"/>
    <lineage>
        <taxon>Bacteria</taxon>
        <taxon>Pseudomonadati</taxon>
        <taxon>Pseudomonadota</taxon>
        <taxon>Alphaproteobacteria</taxon>
        <taxon>Rhodospirillales</taxon>
        <taxon>Kiloniellaceae</taxon>
        <taxon>Aestuariispira</taxon>
    </lineage>
</organism>
<dbReference type="PROSITE" id="PS01053">
    <property type="entry name" value="ARGINASE_1"/>
    <property type="match status" value="1"/>
</dbReference>
<feature type="binding site" evidence="4">
    <location>
        <position position="158"/>
    </location>
    <ligand>
        <name>Mn(2+)</name>
        <dbReference type="ChEBI" id="CHEBI:29035"/>
        <label>1</label>
    </ligand>
</feature>
<keyword evidence="4" id="KW-0464">Manganese</keyword>
<evidence type="ECO:0000256" key="5">
    <source>
        <dbReference type="RuleBase" id="RU003684"/>
    </source>
</evidence>
<dbReference type="PANTHER" id="PTHR11358">
    <property type="entry name" value="ARGINASE/AGMATINASE"/>
    <property type="match status" value="1"/>
</dbReference>
<dbReference type="PIRSF" id="PIRSF036979">
    <property type="entry name" value="Arginase"/>
    <property type="match status" value="1"/>
</dbReference>
<keyword evidence="3 5" id="KW-0378">Hydrolase</keyword>
<comment type="cofactor">
    <cofactor evidence="4">
        <name>Mn(2+)</name>
        <dbReference type="ChEBI" id="CHEBI:29035"/>
    </cofactor>
    <text evidence="4">Binds 2 manganese ions per subunit.</text>
</comment>
<comment type="caution">
    <text evidence="6">The sequence shown here is derived from an EMBL/GenBank/DDBJ whole genome shotgun (WGS) entry which is preliminary data.</text>
</comment>
<sequence>MTDIPVFKPQSGMDLPRFAGIPTFMRLTHVKPTDALARDHVDVGIIGVPWDGGTTNRPGARHGPRQMRDLSTMMRNVHHVSGIKPFDLVRCADLGDSPVNPIEIMDTIERVENFYKSVKASGITPLTAGGDHLISLPVMRGIYDGTPLGMVHFDAHTDTWDRYFGDSQYTHGTPFRRAIEEGLLDPNRTIQIGIRGSLYTPEDKDWGLEQGIRVMEIEECFDLGPEAIIAEARRVVGDGPTYISFDVDALDPVYAPGTGTPEIGGLTTHDAQRILRGLQGLDLVGADVVEVSPPFDPSGATALVGVTMMFEILCLLADSMATRGRVKGN</sequence>
<keyword evidence="2 4" id="KW-0479">Metal-binding</keyword>